<evidence type="ECO:0000313" key="4">
    <source>
        <dbReference type="EMBL" id="SDL21084.1"/>
    </source>
</evidence>
<dbReference type="PANTHER" id="PTHR43278">
    <property type="entry name" value="NAD(P)H-DEPENDENT FMN-CONTAINING OXIDOREDUCTASE YWQN-RELATED"/>
    <property type="match status" value="1"/>
</dbReference>
<keyword evidence="2" id="KW-0288">FMN</keyword>
<evidence type="ECO:0000313" key="5">
    <source>
        <dbReference type="Proteomes" id="UP000199476"/>
    </source>
</evidence>
<dbReference type="AlphaFoldDB" id="A0A1G9I8C8"/>
<reference evidence="4 5" key="1">
    <citation type="submission" date="2016-10" db="EMBL/GenBank/DDBJ databases">
        <authorList>
            <person name="de Groot N.N."/>
        </authorList>
    </citation>
    <scope>NUCLEOTIDE SEQUENCE [LARGE SCALE GENOMIC DNA]</scope>
    <source>
        <strain evidence="4 5">SLAS-1</strain>
    </source>
</reference>
<dbReference type="STRING" id="321763.SAMN04488692_102134"/>
<dbReference type="PANTHER" id="PTHR43278:SF2">
    <property type="entry name" value="IRON-SULFUR FLAVOPROTEIN"/>
    <property type="match status" value="1"/>
</dbReference>
<evidence type="ECO:0000256" key="2">
    <source>
        <dbReference type="ARBA" id="ARBA00022643"/>
    </source>
</evidence>
<keyword evidence="1" id="KW-0285">Flavoprotein</keyword>
<dbReference type="Gene3D" id="3.40.50.360">
    <property type="match status" value="1"/>
</dbReference>
<dbReference type="Proteomes" id="UP000199476">
    <property type="component" value="Unassembled WGS sequence"/>
</dbReference>
<accession>A0A1G9I8C8</accession>
<dbReference type="InterPro" id="IPR051796">
    <property type="entry name" value="ISF_SsuE-like"/>
</dbReference>
<dbReference type="OrthoDB" id="9805976at2"/>
<keyword evidence="5" id="KW-1185">Reference proteome</keyword>
<proteinExistence type="predicted"/>
<dbReference type="EMBL" id="FNGO01000002">
    <property type="protein sequence ID" value="SDL21084.1"/>
    <property type="molecule type" value="Genomic_DNA"/>
</dbReference>
<protein>
    <submittedName>
        <fullName evidence="4">NADPH-dependent FMN reductase</fullName>
    </submittedName>
</protein>
<dbReference type="SUPFAM" id="SSF52218">
    <property type="entry name" value="Flavoproteins"/>
    <property type="match status" value="1"/>
</dbReference>
<dbReference type="GO" id="GO:0016491">
    <property type="term" value="F:oxidoreductase activity"/>
    <property type="evidence" value="ECO:0007669"/>
    <property type="project" value="InterPro"/>
</dbReference>
<dbReference type="InterPro" id="IPR029039">
    <property type="entry name" value="Flavoprotein-like_sf"/>
</dbReference>
<dbReference type="InterPro" id="IPR005025">
    <property type="entry name" value="FMN_Rdtase-like_dom"/>
</dbReference>
<dbReference type="RefSeq" id="WP_089758019.1">
    <property type="nucleotide sequence ID" value="NZ_FNGO01000002.1"/>
</dbReference>
<organism evidence="4 5">
    <name type="scientific">Halarsenatibacter silvermanii</name>
    <dbReference type="NCBI Taxonomy" id="321763"/>
    <lineage>
        <taxon>Bacteria</taxon>
        <taxon>Bacillati</taxon>
        <taxon>Bacillota</taxon>
        <taxon>Clostridia</taxon>
        <taxon>Halanaerobiales</taxon>
        <taxon>Halarsenatibacteraceae</taxon>
        <taxon>Halarsenatibacter</taxon>
    </lineage>
</organism>
<dbReference type="Pfam" id="PF03358">
    <property type="entry name" value="FMN_red"/>
    <property type="match status" value="1"/>
</dbReference>
<evidence type="ECO:0000256" key="1">
    <source>
        <dbReference type="ARBA" id="ARBA00022630"/>
    </source>
</evidence>
<gene>
    <name evidence="4" type="ORF">SAMN04488692_102134</name>
</gene>
<evidence type="ECO:0000259" key="3">
    <source>
        <dbReference type="Pfam" id="PF03358"/>
    </source>
</evidence>
<sequence length="201" mass="22552">MKITAIEGSPRPQGHSSELLNQVLKGCREKAQHQEADVEINHLRPFDMDIEPCTGCFSCSETGTCIFSDDMDPLIDEGGFDQSDIILLSTPIYFNGHPSHVKKMIDRCQPIYASKYDLKKPIIDRDKFRLSAWLACAGGPSYEDQFTAARIVAEMFFKTVNTEKFDEIVRPNTDEETPADSPGLKNSSRKLGISLVERFLS</sequence>
<name>A0A1G9I8C8_9FIRM</name>
<feature type="domain" description="NADPH-dependent FMN reductase-like" evidence="3">
    <location>
        <begin position="1"/>
        <end position="112"/>
    </location>
</feature>